<dbReference type="Proteomes" id="UP000886689">
    <property type="component" value="Unassembled WGS sequence"/>
</dbReference>
<organism evidence="3 4">
    <name type="scientific">Candidatus Proximibacter danicus</name>
    <dbReference type="NCBI Taxonomy" id="2954365"/>
    <lineage>
        <taxon>Bacteria</taxon>
        <taxon>Pseudomonadati</taxon>
        <taxon>Pseudomonadota</taxon>
        <taxon>Betaproteobacteria</taxon>
        <taxon>Candidatus Proximibacter</taxon>
    </lineage>
</organism>
<evidence type="ECO:0000313" key="3">
    <source>
        <dbReference type="EMBL" id="MBK8524852.1"/>
    </source>
</evidence>
<dbReference type="PANTHER" id="PTHR35936">
    <property type="entry name" value="MEMBRANE-BOUND LYTIC MUREIN TRANSGLYCOSYLASE F"/>
    <property type="match status" value="1"/>
</dbReference>
<dbReference type="PANTHER" id="PTHR35936:SF25">
    <property type="entry name" value="ABC TRANSPORTER SUBSTRATE-BINDING PROTEIN"/>
    <property type="match status" value="1"/>
</dbReference>
<comment type="caution">
    <text evidence="3">The sequence shown here is derived from an EMBL/GenBank/DDBJ whole genome shotgun (WGS) entry which is preliminary data.</text>
</comment>
<dbReference type="AlphaFoldDB" id="A0A9D7K598"/>
<evidence type="ECO:0000256" key="1">
    <source>
        <dbReference type="ARBA" id="ARBA00022729"/>
    </source>
</evidence>
<dbReference type="Pfam" id="PF00497">
    <property type="entry name" value="SBP_bac_3"/>
    <property type="match status" value="1"/>
</dbReference>
<dbReference type="EMBL" id="JADJUC010000015">
    <property type="protein sequence ID" value="MBK8524852.1"/>
    <property type="molecule type" value="Genomic_DNA"/>
</dbReference>
<reference evidence="3" key="1">
    <citation type="submission" date="2020-10" db="EMBL/GenBank/DDBJ databases">
        <title>Connecting structure to function with the recovery of over 1000 high-quality activated sludge metagenome-assembled genomes encoding full-length rRNA genes using long-read sequencing.</title>
        <authorList>
            <person name="Singleton C.M."/>
            <person name="Petriglieri F."/>
            <person name="Kristensen J.M."/>
            <person name="Kirkegaard R.H."/>
            <person name="Michaelsen T.Y."/>
            <person name="Andersen M.H."/>
            <person name="Karst S.M."/>
            <person name="Dueholm M.S."/>
            <person name="Nielsen P.H."/>
            <person name="Albertsen M."/>
        </authorList>
    </citation>
    <scope>NUCLEOTIDE SEQUENCE</scope>
    <source>
        <strain evidence="3">Hirt_18-Q3-R61-65_BATAC.395</strain>
    </source>
</reference>
<dbReference type="SMART" id="SM00062">
    <property type="entry name" value="PBPb"/>
    <property type="match status" value="1"/>
</dbReference>
<feature type="domain" description="Solute-binding protein family 3/N-terminal" evidence="2">
    <location>
        <begin position="33"/>
        <end position="271"/>
    </location>
</feature>
<dbReference type="Gene3D" id="3.40.190.10">
    <property type="entry name" value="Periplasmic binding protein-like II"/>
    <property type="match status" value="2"/>
</dbReference>
<name>A0A9D7K598_9PROT</name>
<keyword evidence="1" id="KW-0732">Signal</keyword>
<accession>A0A9D7K598</accession>
<evidence type="ECO:0000313" key="4">
    <source>
        <dbReference type="Proteomes" id="UP000886689"/>
    </source>
</evidence>
<dbReference type="SUPFAM" id="SSF53850">
    <property type="entry name" value="Periplasmic binding protein-like II"/>
    <property type="match status" value="1"/>
</dbReference>
<evidence type="ECO:0000259" key="2">
    <source>
        <dbReference type="SMART" id="SM00062"/>
    </source>
</evidence>
<sequence length="273" mass="30327">MKYFLLRWHLSLRFAALTLVVLPFCSAEAEARELRVATLLTTTLQPQSKSDGKTGAIAELNEALAREVCRRLTARCTLQALPFPEIISEVSAGNFQLGVGNVLHTPERETRLLFSQPLWRSSSRLVGTPQAIREYRQGNDGEINLLSLRNARIAVERGTQQHRYVSALAPERKLVIVEATTIENTLQQLLDGHADFALMPMRSAYFLLAKQPANTVNFTGPALIEQGLGGTVHMILPKTATSLLAEVDTALDAMRADGTFQRIIRRYMPFLAD</sequence>
<gene>
    <name evidence="3" type="ORF">IPL58_12680</name>
</gene>
<protein>
    <submittedName>
        <fullName evidence="3">Amino acid ABC transporter substrate-binding protein</fullName>
    </submittedName>
</protein>
<dbReference type="InterPro" id="IPR001638">
    <property type="entry name" value="Solute-binding_3/MltF_N"/>
</dbReference>
<proteinExistence type="predicted"/>